<dbReference type="CDD" id="cd05819">
    <property type="entry name" value="NHL"/>
    <property type="match status" value="1"/>
</dbReference>
<keyword evidence="4" id="KW-1185">Reference proteome</keyword>
<reference evidence="5" key="1">
    <citation type="submission" date="2025-08" db="UniProtKB">
        <authorList>
            <consortium name="RefSeq"/>
        </authorList>
    </citation>
    <scope>IDENTIFICATION</scope>
    <source>
        <tissue evidence="5">Gonad</tissue>
    </source>
</reference>
<keyword evidence="1" id="KW-0677">Repeat</keyword>
<feature type="transmembrane region" description="Helical" evidence="3">
    <location>
        <begin position="40"/>
        <end position="63"/>
    </location>
</feature>
<dbReference type="PANTHER" id="PTHR24104">
    <property type="entry name" value="E3 UBIQUITIN-PROTEIN LIGASE NHLRC1-RELATED"/>
    <property type="match status" value="1"/>
</dbReference>
<dbReference type="RefSeq" id="XP_019616909.1">
    <property type="nucleotide sequence ID" value="XM_019761350.1"/>
</dbReference>
<protein>
    <submittedName>
        <fullName evidence="5">RING finger protein nhl-1-like</fullName>
    </submittedName>
</protein>
<dbReference type="InterPro" id="IPR050952">
    <property type="entry name" value="TRIM-NHL_E3_ligases"/>
</dbReference>
<evidence type="ECO:0000256" key="2">
    <source>
        <dbReference type="PROSITE-ProRule" id="PRU00504"/>
    </source>
</evidence>
<keyword evidence="3" id="KW-0812">Transmembrane</keyword>
<dbReference type="InterPro" id="IPR001258">
    <property type="entry name" value="NHL_repeat"/>
</dbReference>
<keyword evidence="3" id="KW-1133">Transmembrane helix</keyword>
<dbReference type="PANTHER" id="PTHR24104:SF50">
    <property type="entry name" value="SMP-30_GLUCONOLACTONASE_LRE-LIKE REGION DOMAIN-CONTAINING PROTEIN"/>
    <property type="match status" value="1"/>
</dbReference>
<evidence type="ECO:0000256" key="1">
    <source>
        <dbReference type="ARBA" id="ARBA00022737"/>
    </source>
</evidence>
<feature type="repeat" description="NHL" evidence="2">
    <location>
        <begin position="288"/>
        <end position="331"/>
    </location>
</feature>
<dbReference type="GeneID" id="109464363"/>
<evidence type="ECO:0000256" key="3">
    <source>
        <dbReference type="SAM" id="Phobius"/>
    </source>
</evidence>
<gene>
    <name evidence="5" type="primary">LOC109464363</name>
</gene>
<dbReference type="GO" id="GO:0043161">
    <property type="term" value="P:proteasome-mediated ubiquitin-dependent protein catabolic process"/>
    <property type="evidence" value="ECO:0007669"/>
    <property type="project" value="TreeGrafter"/>
</dbReference>
<dbReference type="GO" id="GO:0061630">
    <property type="term" value="F:ubiquitin protein ligase activity"/>
    <property type="evidence" value="ECO:0007669"/>
    <property type="project" value="TreeGrafter"/>
</dbReference>
<evidence type="ECO:0000313" key="5">
    <source>
        <dbReference type="RefSeq" id="XP_019616909.1"/>
    </source>
</evidence>
<dbReference type="PROSITE" id="PS51125">
    <property type="entry name" value="NHL"/>
    <property type="match status" value="1"/>
</dbReference>
<keyword evidence="3" id="KW-0472">Membrane</keyword>
<name>A0A6P4Y3A2_BRABE</name>
<dbReference type="GO" id="GO:0000209">
    <property type="term" value="P:protein polyubiquitination"/>
    <property type="evidence" value="ECO:0007669"/>
    <property type="project" value="TreeGrafter"/>
</dbReference>
<dbReference type="KEGG" id="bbel:109464363"/>
<dbReference type="OrthoDB" id="6105938at2759"/>
<dbReference type="AlphaFoldDB" id="A0A6P4Y3A2"/>
<organism evidence="4 5">
    <name type="scientific">Branchiostoma belcheri</name>
    <name type="common">Amphioxus</name>
    <dbReference type="NCBI Taxonomy" id="7741"/>
    <lineage>
        <taxon>Eukaryota</taxon>
        <taxon>Metazoa</taxon>
        <taxon>Chordata</taxon>
        <taxon>Cephalochordata</taxon>
        <taxon>Leptocardii</taxon>
        <taxon>Amphioxiformes</taxon>
        <taxon>Branchiostomatidae</taxon>
        <taxon>Branchiostoma</taxon>
    </lineage>
</organism>
<accession>A0A6P4Y3A2</accession>
<proteinExistence type="predicted"/>
<dbReference type="Proteomes" id="UP000515135">
    <property type="component" value="Unplaced"/>
</dbReference>
<evidence type="ECO:0000313" key="4">
    <source>
        <dbReference type="Proteomes" id="UP000515135"/>
    </source>
</evidence>
<dbReference type="Gene3D" id="2.120.10.30">
    <property type="entry name" value="TolB, C-terminal domain"/>
    <property type="match status" value="2"/>
</dbReference>
<sequence>MAQANPETGTGEEIESRDDDITSGFSLECFSGSRHRLVQVAVAGAVLLLLGIGSSLAGVFFIMQGTQKVQFSNDIFWARDPTLPVTYNSTQESHDGDVMSENIIIIGEEGSKHGHKHRNDRGVVVSEDNEIFVSDLDKKRIDVYSMNGTHLRHFLTELPGGNGQKMLPYDVAMDGQGHLWVPVLKRYRDSDGYVVQYSQDGQPLSKFAFQSFSSGYPHIDFDVRTNNIILVNDSQIVMFHPNGTMCRTFGNEGGQKMRLQYAASDKDGNIFVTELLDSVVQVYHPSGHRLFGGYGSGEGKLDFPRGIRVDTAGHVFVANEGSGRVDVFTSRGEFLLTAAEITKPWNLAVGPTGQLVVTKAVDNTITIFPGYFNGSKI</sequence>
<dbReference type="SUPFAM" id="SSF101898">
    <property type="entry name" value="NHL repeat"/>
    <property type="match status" value="1"/>
</dbReference>
<dbReference type="InterPro" id="IPR011042">
    <property type="entry name" value="6-blade_b-propeller_TolB-like"/>
</dbReference>